<dbReference type="PANTHER" id="PTHR47190">
    <property type="entry name" value="DEHYDROGENASE, PUTATIVE-RELATED"/>
    <property type="match status" value="1"/>
</dbReference>
<evidence type="ECO:0000256" key="4">
    <source>
        <dbReference type="SAM" id="MobiDB-lite"/>
    </source>
</evidence>
<evidence type="ECO:0000256" key="1">
    <source>
        <dbReference type="ARBA" id="ARBA00010790"/>
    </source>
</evidence>
<evidence type="ECO:0000259" key="5">
    <source>
        <dbReference type="PROSITE" id="PS51164"/>
    </source>
</evidence>
<organism evidence="6 7">
    <name type="scientific">Fusarium culmorum</name>
    <dbReference type="NCBI Taxonomy" id="5516"/>
    <lineage>
        <taxon>Eukaryota</taxon>
        <taxon>Fungi</taxon>
        <taxon>Dikarya</taxon>
        <taxon>Ascomycota</taxon>
        <taxon>Pezizomycotina</taxon>
        <taxon>Sordariomycetes</taxon>
        <taxon>Hypocreomycetidae</taxon>
        <taxon>Hypocreales</taxon>
        <taxon>Nectriaceae</taxon>
        <taxon>Fusarium</taxon>
    </lineage>
</organism>
<proteinExistence type="inferred from homology"/>
<dbReference type="InterPro" id="IPR035971">
    <property type="entry name" value="CBD_sf"/>
</dbReference>
<dbReference type="InterPro" id="IPR015920">
    <property type="entry name" value="Cellobiose_DH-like_cyt"/>
</dbReference>
<dbReference type="SUPFAM" id="SSF54373">
    <property type="entry name" value="FAD-linked reductases, C-terminal domain"/>
    <property type="match status" value="1"/>
</dbReference>
<dbReference type="Pfam" id="PF16010">
    <property type="entry name" value="CDH-cyt"/>
    <property type="match status" value="1"/>
</dbReference>
<evidence type="ECO:0000313" key="6">
    <source>
        <dbReference type="EMBL" id="PTD02297.1"/>
    </source>
</evidence>
<dbReference type="Proteomes" id="UP000241587">
    <property type="component" value="Unassembled WGS sequence"/>
</dbReference>
<name>A0A2T4GFE2_FUSCU</name>
<dbReference type="Pfam" id="PF00732">
    <property type="entry name" value="GMC_oxred_N"/>
    <property type="match status" value="1"/>
</dbReference>
<evidence type="ECO:0000256" key="3">
    <source>
        <dbReference type="RuleBase" id="RU003968"/>
    </source>
</evidence>
<reference evidence="6 7" key="1">
    <citation type="submission" date="2018-02" db="EMBL/GenBank/DDBJ databases">
        <title>Fusarium culmorum secondary metabolites in fungal-bacterial-plant interactions.</title>
        <authorList>
            <person name="Schmidt R."/>
        </authorList>
    </citation>
    <scope>NUCLEOTIDE SEQUENCE [LARGE SCALE GENOMIC DNA]</scope>
    <source>
        <strain evidence="6 7">PV</strain>
    </source>
</reference>
<accession>A0A2T4GFE2</accession>
<dbReference type="Pfam" id="PF13450">
    <property type="entry name" value="NAD_binding_8"/>
    <property type="match status" value="1"/>
</dbReference>
<dbReference type="PROSITE" id="PS00623">
    <property type="entry name" value="GMC_OXRED_1"/>
    <property type="match status" value="1"/>
</dbReference>
<dbReference type="Pfam" id="PF05199">
    <property type="entry name" value="GMC_oxred_C"/>
    <property type="match status" value="1"/>
</dbReference>
<keyword evidence="3" id="KW-0274">FAD</keyword>
<feature type="region of interest" description="Disordered" evidence="4">
    <location>
        <begin position="256"/>
        <end position="279"/>
    </location>
</feature>
<dbReference type="SMART" id="SM00236">
    <property type="entry name" value="fCBD"/>
    <property type="match status" value="1"/>
</dbReference>
<dbReference type="SUPFAM" id="SSF51905">
    <property type="entry name" value="FAD/NAD(P)-binding domain"/>
    <property type="match status" value="1"/>
</dbReference>
<dbReference type="InterPro" id="IPR053208">
    <property type="entry name" value="GMC_Oxidoreductase_CD"/>
</dbReference>
<sequence>MRPLPSLSGSQPRRFYPRPSPITDWAFVIMVSFRSSWLLAIASLTQYVAGQQSAPSSLTDANTGIIFDTWKAPSMTFGFTFPADGQTTNADEFIGYLNCATPKGKSTGWCGLSYGGSMTNSLLLFAYPHDGEILTTFHWASAQVEPVQYKGKATLTQISSKITDDGFTLIYRCQGCTSWSQDGSSGRLATTSTVAVLGWAHSLTNAINPECPAEARMLQHETQSIFGGQLTSNAFNSKYADWAKLATKVVKGDCDGSEPTATATGEPTPTAEPTGNPVPNETYDYVVVGGGAGGIPIADRLSEAGKKVLLIEKGPPSTGRWGGTRKPDWLKGTDLTRFDVPGLCNQLWVDSAGIACPDTDQMAGCVLGGGTAVNAGLWWRPTPEDWDYNFPDGWKAKDMAKYEQRVFSRIPGTMVPSMDGKLYLDQGFKVVAGALNKAGWGEVNALKEPTAKNHTYTHPPFMFSGGERGGPLATYLVSASKRNNFKLWTNTQVRRLVRSGGHVTGLEVEPFAGSGYAGTVKLTPETGRVILAAGTFGSAKILLRSGIGPEDQLDIVSKSSRDGSSMIKKDQWINLPVGYNLEDHTNTDAVIKHPDVVFYDFYEAWTTPNAGDKSKYLDARSGILAQAAPNIGPIIFDEIRGADNRVRSMQWTARVEASLGENDTKAMTLSQYLGRGAKSRGRMTITSALNTVVSGNPFLNDAEDKKAVVKALDNLRKALSGVKDLVWLQPAPSVSSQQYVDDMVVSWSNRRANHWIGTNKMGKDDGRQGGTAVVDLNTKVYGTDNLFITDASIFPGMVTTNPSAYFVTASERASDAILALPVSKAQEPYKQCGGTEWNGSMQCGKGYYCKALNPFYGQCYPEVSYTG</sequence>
<dbReference type="PROSITE" id="PS51164">
    <property type="entry name" value="CBM1_2"/>
    <property type="match status" value="1"/>
</dbReference>
<keyword evidence="7" id="KW-1185">Reference proteome</keyword>
<gene>
    <name evidence="6" type="ORF">FCULG_00011935</name>
</gene>
<feature type="compositionally biased region" description="Low complexity" evidence="4">
    <location>
        <begin position="258"/>
        <end position="275"/>
    </location>
</feature>
<dbReference type="Gene3D" id="3.30.410.10">
    <property type="entry name" value="Cholesterol Oxidase, domain 2"/>
    <property type="match status" value="1"/>
</dbReference>
<dbReference type="Gene3D" id="2.60.40.1210">
    <property type="entry name" value="Cellobiose dehydrogenase, cytochrome domain"/>
    <property type="match status" value="1"/>
</dbReference>
<dbReference type="InterPro" id="IPR000254">
    <property type="entry name" value="CBD"/>
</dbReference>
<feature type="domain" description="CBM1" evidence="5">
    <location>
        <begin position="824"/>
        <end position="860"/>
    </location>
</feature>
<dbReference type="SUPFAM" id="SSF57180">
    <property type="entry name" value="Cellulose-binding domain"/>
    <property type="match status" value="1"/>
</dbReference>
<protein>
    <submittedName>
        <fullName evidence="6">Cellobiose dehydrogenase</fullName>
    </submittedName>
</protein>
<evidence type="ECO:0000313" key="7">
    <source>
        <dbReference type="Proteomes" id="UP000241587"/>
    </source>
</evidence>
<comment type="similarity">
    <text evidence="1 3">Belongs to the GMC oxidoreductase family.</text>
</comment>
<dbReference type="InterPro" id="IPR000172">
    <property type="entry name" value="GMC_OxRdtase_N"/>
</dbReference>
<dbReference type="InterPro" id="IPR036188">
    <property type="entry name" value="FAD/NAD-bd_sf"/>
</dbReference>
<dbReference type="AlphaFoldDB" id="A0A2T4GFE2"/>
<dbReference type="GO" id="GO:0005576">
    <property type="term" value="C:extracellular region"/>
    <property type="evidence" value="ECO:0007669"/>
    <property type="project" value="InterPro"/>
</dbReference>
<evidence type="ECO:0000256" key="2">
    <source>
        <dbReference type="ARBA" id="ARBA00022729"/>
    </source>
</evidence>
<dbReference type="GO" id="GO:0030248">
    <property type="term" value="F:cellulose binding"/>
    <property type="evidence" value="ECO:0007669"/>
    <property type="project" value="InterPro"/>
</dbReference>
<dbReference type="OrthoDB" id="413885at2759"/>
<dbReference type="GO" id="GO:0050660">
    <property type="term" value="F:flavin adenine dinucleotide binding"/>
    <property type="evidence" value="ECO:0007669"/>
    <property type="project" value="InterPro"/>
</dbReference>
<dbReference type="CDD" id="cd09630">
    <property type="entry name" value="CDH_like_cytochrome"/>
    <property type="match status" value="1"/>
</dbReference>
<keyword evidence="2" id="KW-0732">Signal</keyword>
<comment type="caution">
    <text evidence="6">The sequence shown here is derived from an EMBL/GenBank/DDBJ whole genome shotgun (WGS) entry which is preliminary data.</text>
</comment>
<dbReference type="Pfam" id="PF00734">
    <property type="entry name" value="CBM_1"/>
    <property type="match status" value="1"/>
</dbReference>
<dbReference type="GO" id="GO:0005975">
    <property type="term" value="P:carbohydrate metabolic process"/>
    <property type="evidence" value="ECO:0007669"/>
    <property type="project" value="InterPro"/>
</dbReference>
<dbReference type="GO" id="GO:0016614">
    <property type="term" value="F:oxidoreductase activity, acting on CH-OH group of donors"/>
    <property type="evidence" value="ECO:0007669"/>
    <property type="project" value="InterPro"/>
</dbReference>
<dbReference type="Gene3D" id="3.50.50.60">
    <property type="entry name" value="FAD/NAD(P)-binding domain"/>
    <property type="match status" value="1"/>
</dbReference>
<dbReference type="PANTHER" id="PTHR47190:SF2">
    <property type="entry name" value="CELLOBIOSE DEHYDROGENASE (AFU_ORTHOLOGUE AFUA_2G17620)"/>
    <property type="match status" value="1"/>
</dbReference>
<keyword evidence="3" id="KW-0285">Flavoprotein</keyword>
<dbReference type="OMA" id="FYEAWTT"/>
<dbReference type="InterPro" id="IPR007867">
    <property type="entry name" value="GMC_OxRtase_C"/>
</dbReference>
<dbReference type="SUPFAM" id="SSF49344">
    <property type="entry name" value="CBD9-like"/>
    <property type="match status" value="1"/>
</dbReference>
<dbReference type="PROSITE" id="PS00562">
    <property type="entry name" value="CBM1_1"/>
    <property type="match status" value="1"/>
</dbReference>
<dbReference type="EMBL" id="PVEM01000022">
    <property type="protein sequence ID" value="PTD02297.1"/>
    <property type="molecule type" value="Genomic_DNA"/>
</dbReference>